<evidence type="ECO:0000313" key="2">
    <source>
        <dbReference type="EMBL" id="WEK41011.1"/>
    </source>
</evidence>
<dbReference type="EMBL" id="CP119326">
    <property type="protein sequence ID" value="WEK41011.1"/>
    <property type="molecule type" value="Genomic_DNA"/>
</dbReference>
<reference evidence="2" key="1">
    <citation type="submission" date="2023-03" db="EMBL/GenBank/DDBJ databases">
        <title>Andean soil-derived lignocellulolytic bacterial consortium as a source of novel taxa and putative plastic-active enzymes.</title>
        <authorList>
            <person name="Diaz-Garcia L."/>
            <person name="Chuvochina M."/>
            <person name="Feuerriegel G."/>
            <person name="Bunk B."/>
            <person name="Sproer C."/>
            <person name="Streit W.R."/>
            <person name="Rodriguez L.M."/>
            <person name="Overmann J."/>
            <person name="Jimenez D.J."/>
        </authorList>
    </citation>
    <scope>NUCLEOTIDE SEQUENCE</scope>
    <source>
        <strain evidence="2">MAG 833</strain>
    </source>
</reference>
<accession>A0AAJ5X1N9</accession>
<keyword evidence="1" id="KW-0732">Signal</keyword>
<protein>
    <recommendedName>
        <fullName evidence="4">Lipoprotein</fullName>
    </recommendedName>
</protein>
<gene>
    <name evidence="2" type="ORF">P0Y50_05225</name>
</gene>
<evidence type="ECO:0000313" key="3">
    <source>
        <dbReference type="Proteomes" id="UP001213664"/>
    </source>
</evidence>
<feature type="signal peptide" evidence="1">
    <location>
        <begin position="1"/>
        <end position="18"/>
    </location>
</feature>
<dbReference type="PROSITE" id="PS51257">
    <property type="entry name" value="PROKAR_LIPOPROTEIN"/>
    <property type="match status" value="1"/>
</dbReference>
<dbReference type="Proteomes" id="UP001213664">
    <property type="component" value="Chromosome"/>
</dbReference>
<sequence length="277" mass="28863">MKRVPTLFAMLAPLGATAGCAAMAEPNLDANGCRPAMAIYQPPMRLGGAGQVIHIPASCPSSAISEARIARARAEAQVVAAQMIATQASGTAPTEAPARPAPPAPVEPVAAILNGVDRFCGWFLGDQPYSLEGLRQAAFDAGYGRGAPVQMIPLPEMREAASYSTMGFTAVIADPPSNGHGMAAFVTFHDPACQVQVYGYADAAQTALARLESEGWRKDGAPITLPEMTAQRYRGHGMTLTAHRPTATVEGAPAEGARLELILNLTPGETSTRGLLD</sequence>
<feature type="chain" id="PRO_5042553205" description="Lipoprotein" evidence="1">
    <location>
        <begin position="19"/>
        <end position="277"/>
    </location>
</feature>
<evidence type="ECO:0000256" key="1">
    <source>
        <dbReference type="SAM" id="SignalP"/>
    </source>
</evidence>
<organism evidence="2 3">
    <name type="scientific">Candidatus Brevundimonas colombiensis</name>
    <dbReference type="NCBI Taxonomy" id="3121376"/>
    <lineage>
        <taxon>Bacteria</taxon>
        <taxon>Pseudomonadati</taxon>
        <taxon>Pseudomonadota</taxon>
        <taxon>Alphaproteobacteria</taxon>
        <taxon>Caulobacterales</taxon>
        <taxon>Caulobacteraceae</taxon>
        <taxon>Brevundimonas</taxon>
    </lineage>
</organism>
<proteinExistence type="predicted"/>
<evidence type="ECO:0008006" key="4">
    <source>
        <dbReference type="Google" id="ProtNLM"/>
    </source>
</evidence>
<dbReference type="AlphaFoldDB" id="A0AAJ5X1N9"/>
<name>A0AAJ5X1N9_9CAUL</name>